<evidence type="ECO:0000313" key="2">
    <source>
        <dbReference type="Proteomes" id="UP000291758"/>
    </source>
</evidence>
<proteinExistence type="predicted"/>
<dbReference type="RefSeq" id="WP_129205694.1">
    <property type="nucleotide sequence ID" value="NZ_CP035495.1"/>
</dbReference>
<sequence>MEDLRLRHGALRARIGELRLRIALARLHDEQLGGFVRELAADHAADRSPLYVQELALALEGTTVAAADEVASTTEGLQTMSRDIGEVEREMRSFQRQLATWRLLIPRYGLSQRLDPFTEPIDAQLAFGLDQIGALRALAGQCVAASRPFDVAPMAAAVQAVRSARGSVGEFAGQDLSSVPWLASAGG</sequence>
<accession>A0A4P6EP80</accession>
<organism evidence="1 2">
    <name type="scientific">Xylanimonas allomyrinae</name>
    <dbReference type="NCBI Taxonomy" id="2509459"/>
    <lineage>
        <taxon>Bacteria</taxon>
        <taxon>Bacillati</taxon>
        <taxon>Actinomycetota</taxon>
        <taxon>Actinomycetes</taxon>
        <taxon>Micrococcales</taxon>
        <taxon>Promicromonosporaceae</taxon>
        <taxon>Xylanimonas</taxon>
    </lineage>
</organism>
<evidence type="ECO:0000313" key="1">
    <source>
        <dbReference type="EMBL" id="QAY64552.1"/>
    </source>
</evidence>
<dbReference type="OrthoDB" id="266313at2"/>
<dbReference type="Proteomes" id="UP000291758">
    <property type="component" value="Chromosome"/>
</dbReference>
<reference evidence="1 2" key="1">
    <citation type="submission" date="2019-01" db="EMBL/GenBank/DDBJ databases">
        <title>Genome sequencing of strain 2JSPR-7.</title>
        <authorList>
            <person name="Heo J."/>
            <person name="Kim S.-J."/>
            <person name="Kim J.-S."/>
            <person name="Hong S.-B."/>
            <person name="Kwon S.-W."/>
        </authorList>
    </citation>
    <scope>NUCLEOTIDE SEQUENCE [LARGE SCALE GENOMIC DNA]</scope>
    <source>
        <strain evidence="1 2">2JSPR-7</strain>
    </source>
</reference>
<gene>
    <name evidence="1" type="ORF">ET495_16575</name>
</gene>
<dbReference type="KEGG" id="xyl:ET495_16575"/>
<dbReference type="EMBL" id="CP035495">
    <property type="protein sequence ID" value="QAY64552.1"/>
    <property type="molecule type" value="Genomic_DNA"/>
</dbReference>
<protein>
    <submittedName>
        <fullName evidence="1">Uncharacterized protein</fullName>
    </submittedName>
</protein>
<dbReference type="AlphaFoldDB" id="A0A4P6EP80"/>
<name>A0A4P6EP80_9MICO</name>
<keyword evidence="2" id="KW-1185">Reference proteome</keyword>